<proteinExistence type="predicted"/>
<evidence type="ECO:0000313" key="1">
    <source>
        <dbReference type="EMBL" id="OTZ68689.1"/>
    </source>
</evidence>
<dbReference type="Pfam" id="PF13315">
    <property type="entry name" value="DUF4085"/>
    <property type="match status" value="1"/>
</dbReference>
<dbReference type="InterPro" id="IPR025144">
    <property type="entry name" value="DUF4085"/>
</dbReference>
<dbReference type="Proteomes" id="UP000195087">
    <property type="component" value="Unassembled WGS sequence"/>
</dbReference>
<organism evidence="1 2">
    <name type="scientific">Bacillus thuringiensis serovar kumamotoensis</name>
    <dbReference type="NCBI Taxonomy" id="132267"/>
    <lineage>
        <taxon>Bacteria</taxon>
        <taxon>Bacillati</taxon>
        <taxon>Bacillota</taxon>
        <taxon>Bacilli</taxon>
        <taxon>Bacillales</taxon>
        <taxon>Bacillaceae</taxon>
        <taxon>Bacillus</taxon>
        <taxon>Bacillus cereus group</taxon>
    </lineage>
</organism>
<comment type="caution">
    <text evidence="1">The sequence shown here is derived from an EMBL/GenBank/DDBJ whole genome shotgun (WGS) entry which is preliminary data.</text>
</comment>
<name>A0A9X6PP20_BACUK</name>
<reference evidence="1 2" key="1">
    <citation type="submission" date="2016-10" db="EMBL/GenBank/DDBJ databases">
        <title>Comparative genomics of Bacillus thuringiensis reveals a path to pathogens against multiple invertebrate hosts.</title>
        <authorList>
            <person name="Zheng J."/>
            <person name="Gao Q."/>
            <person name="Liu H."/>
            <person name="Peng D."/>
            <person name="Ruan L."/>
            <person name="Sun M."/>
        </authorList>
    </citation>
    <scope>NUCLEOTIDE SEQUENCE [LARGE SCALE GENOMIC DNA]</scope>
    <source>
        <strain evidence="1">BGSC 4W1</strain>
    </source>
</reference>
<dbReference type="EMBL" id="NFEH01000116">
    <property type="protein sequence ID" value="OTZ68689.1"/>
    <property type="molecule type" value="Genomic_DNA"/>
</dbReference>
<gene>
    <name evidence="1" type="ORF">BK769_27505</name>
</gene>
<protein>
    <submittedName>
        <fullName evidence="1">Uncharacterized protein</fullName>
    </submittedName>
</protein>
<evidence type="ECO:0000313" key="2">
    <source>
        <dbReference type="Proteomes" id="UP000195087"/>
    </source>
</evidence>
<sequence>MNLVQLKCILILYFCKYSEVLEITGGIFIVLHFFFRKNGYWNDTISGYIVFTGCKDVLGEVSLKYFTRDWYKEMQVLEFVSFIDSIKEWSEMDIESLKEEMEKRKIDLLKFLPESIYSIIQNITTNSKYPSGELKKRMQKWTADYEKRVAQLDQLYVEYFNSIEKKLPSNVAQLHKTSLHDSVIKVVKRKSEDTLSIILDCSGTFSEFDKLEVTFIPH</sequence>
<accession>A0A9X6PP20</accession>
<dbReference type="AlphaFoldDB" id="A0A9X6PP20"/>